<dbReference type="Pfam" id="PF03443">
    <property type="entry name" value="AA9"/>
    <property type="match status" value="1"/>
</dbReference>
<evidence type="ECO:0000259" key="5">
    <source>
        <dbReference type="Pfam" id="PF03443"/>
    </source>
</evidence>
<dbReference type="GO" id="GO:0008810">
    <property type="term" value="F:cellulase activity"/>
    <property type="evidence" value="ECO:0007669"/>
    <property type="project" value="UniProtKB-UniRule"/>
</dbReference>
<dbReference type="GO" id="GO:0005576">
    <property type="term" value="C:extracellular region"/>
    <property type="evidence" value="ECO:0007669"/>
    <property type="project" value="UniProtKB-SubCell"/>
</dbReference>
<keyword evidence="7" id="KW-1185">Reference proteome</keyword>
<gene>
    <name evidence="6" type="ORF">CPB83DRAFT_90919</name>
</gene>
<keyword evidence="1 2" id="KW-1015">Disulfide bond</keyword>
<proteinExistence type="predicted"/>
<feature type="domain" description="Auxiliary Activity family 9 catalytic" evidence="5">
    <location>
        <begin position="20"/>
        <end position="218"/>
    </location>
</feature>
<name>A0A9P6JIV0_9AGAR</name>
<dbReference type="Proteomes" id="UP000807306">
    <property type="component" value="Unassembled WGS sequence"/>
</dbReference>
<comment type="domain">
    <text evidence="2">Has a modular structure: an endo-beta-1,4-glucanase catalytic module at the N-terminus, a linker rich in serines and threonines, and a C-terminal carbohydrate-binding module (CBM).</text>
</comment>
<feature type="signal peptide" evidence="4">
    <location>
        <begin position="1"/>
        <end position="19"/>
    </location>
</feature>
<evidence type="ECO:0000256" key="3">
    <source>
        <dbReference type="SAM" id="MobiDB-lite"/>
    </source>
</evidence>
<comment type="catalytic activity">
    <reaction evidence="2">
        <text>[(1-&gt;4)-beta-D-glucosyl]n+m + reduced acceptor + O2 = 4-dehydro-beta-D-glucosyl-[(1-&gt;4)-beta-D-glucosyl]n-1 + [(1-&gt;4)-beta-D-glucosyl]m + acceptor + H2O.</text>
        <dbReference type="EC" id="1.14.99.56"/>
    </reaction>
</comment>
<evidence type="ECO:0000256" key="1">
    <source>
        <dbReference type="ARBA" id="ARBA00023157"/>
    </source>
</evidence>
<comment type="caution">
    <text evidence="6">The sequence shown here is derived from an EMBL/GenBank/DDBJ whole genome shotgun (WGS) entry which is preliminary data.</text>
</comment>
<dbReference type="EC" id="1.14.99.56" evidence="2"/>
<comment type="subcellular location">
    <subcellularLocation>
        <location evidence="2">Secreted</location>
    </subcellularLocation>
</comment>
<sequence>MKFSVSVALPILFATYASAHGMLTNVKVAGKSFSVNDQASNIRKVSTQDPNKGASNPALNCGPNAQKASLVADAQPGDPMTFDWKTASGSNWVHNTGPMLTYMASCGSVPCSQFDSAQASWFKIDEQGRKPDGTWVQADLMAGGTTTVNVPKNLAPGGYMVRHEIIALHLATSLGGAEFYPGCMQINVGGSGTGAPSPNELVKLPGAYTDNDAGIFDTSVFDTNAPYKMPGPAISNLAANGAAAPAVPAAGSPAAGSPAPAASGASSPAAGAPTGSPAAGAPAPASTGSASHCGKPKNQKRMVISRQPTPVEDIADEVPEDAGDEIDLTQLRKAVAALGLKPRHFNSRIARRMAASSF</sequence>
<dbReference type="PANTHER" id="PTHR33353:SF19">
    <property type="entry name" value="GLYCOSYLHYDROLASE FAMILY 61-8 PROTEIN"/>
    <property type="match status" value="1"/>
</dbReference>
<evidence type="ECO:0000256" key="4">
    <source>
        <dbReference type="SAM" id="SignalP"/>
    </source>
</evidence>
<evidence type="ECO:0000256" key="2">
    <source>
        <dbReference type="RuleBase" id="RU368122"/>
    </source>
</evidence>
<reference evidence="6" key="1">
    <citation type="submission" date="2020-11" db="EMBL/GenBank/DDBJ databases">
        <authorList>
            <consortium name="DOE Joint Genome Institute"/>
            <person name="Ahrendt S."/>
            <person name="Riley R."/>
            <person name="Andreopoulos W."/>
            <person name="Labutti K."/>
            <person name="Pangilinan J."/>
            <person name="Ruiz-Duenas F.J."/>
            <person name="Barrasa J.M."/>
            <person name="Sanchez-Garcia M."/>
            <person name="Camarero S."/>
            <person name="Miyauchi S."/>
            <person name="Serrano A."/>
            <person name="Linde D."/>
            <person name="Babiker R."/>
            <person name="Drula E."/>
            <person name="Ayuso-Fernandez I."/>
            <person name="Pacheco R."/>
            <person name="Padilla G."/>
            <person name="Ferreira P."/>
            <person name="Barriuso J."/>
            <person name="Kellner H."/>
            <person name="Castanera R."/>
            <person name="Alfaro M."/>
            <person name="Ramirez L."/>
            <person name="Pisabarro A.G."/>
            <person name="Kuo A."/>
            <person name="Tritt A."/>
            <person name="Lipzen A."/>
            <person name="He G."/>
            <person name="Yan M."/>
            <person name="Ng V."/>
            <person name="Cullen D."/>
            <person name="Martin F."/>
            <person name="Rosso M.-N."/>
            <person name="Henrissat B."/>
            <person name="Hibbett D."/>
            <person name="Martinez A.T."/>
            <person name="Grigoriev I.V."/>
        </authorList>
    </citation>
    <scope>NUCLEOTIDE SEQUENCE</scope>
    <source>
        <strain evidence="6">CBS 506.95</strain>
    </source>
</reference>
<dbReference type="EMBL" id="MU157937">
    <property type="protein sequence ID" value="KAF9522676.1"/>
    <property type="molecule type" value="Genomic_DNA"/>
</dbReference>
<dbReference type="AlphaFoldDB" id="A0A9P6JIV0"/>
<feature type="compositionally biased region" description="Low complexity" evidence="3">
    <location>
        <begin position="246"/>
        <end position="291"/>
    </location>
</feature>
<dbReference type="Gene3D" id="2.70.50.70">
    <property type="match status" value="1"/>
</dbReference>
<feature type="chain" id="PRO_5040489535" description="AA9 family lytic polysaccharide monooxygenase" evidence="4">
    <location>
        <begin position="20"/>
        <end position="358"/>
    </location>
</feature>
<accession>A0A9P6JIV0</accession>
<dbReference type="GO" id="GO:0030248">
    <property type="term" value="F:cellulose binding"/>
    <property type="evidence" value="ECO:0007669"/>
    <property type="project" value="UniProtKB-UniRule"/>
</dbReference>
<evidence type="ECO:0000313" key="7">
    <source>
        <dbReference type="Proteomes" id="UP000807306"/>
    </source>
</evidence>
<comment type="function">
    <text evidence="2">Lytic polysaccharide monooxygenase (LMPO) that depolymerizes crystalline and amorphous polysaccharides via the oxidation of scissile alpha- or beta-(1-4)-glycosidic bonds, yielding C1 and/or C4 oxidation products. Catalysis by LPMOs requires the reduction of the active-site copper from Cu(II) to Cu(I) by a reducing agent and H(2)O(2) or O(2) as a cosubstrate.</text>
</comment>
<feature type="region of interest" description="Disordered" evidence="3">
    <location>
        <begin position="246"/>
        <end position="307"/>
    </location>
</feature>
<organism evidence="6 7">
    <name type="scientific">Crepidotus variabilis</name>
    <dbReference type="NCBI Taxonomy" id="179855"/>
    <lineage>
        <taxon>Eukaryota</taxon>
        <taxon>Fungi</taxon>
        <taxon>Dikarya</taxon>
        <taxon>Basidiomycota</taxon>
        <taxon>Agaricomycotina</taxon>
        <taxon>Agaricomycetes</taxon>
        <taxon>Agaricomycetidae</taxon>
        <taxon>Agaricales</taxon>
        <taxon>Agaricineae</taxon>
        <taxon>Crepidotaceae</taxon>
        <taxon>Crepidotus</taxon>
    </lineage>
</organism>
<keyword evidence="6" id="KW-0378">Hydrolase</keyword>
<keyword evidence="4" id="KW-0732">Signal</keyword>
<dbReference type="PANTHER" id="PTHR33353">
    <property type="entry name" value="PUTATIVE (AFU_ORTHOLOGUE AFUA_1G12560)-RELATED"/>
    <property type="match status" value="1"/>
</dbReference>
<dbReference type="OrthoDB" id="4849160at2759"/>
<keyword evidence="2" id="KW-0119">Carbohydrate metabolism</keyword>
<keyword evidence="2" id="KW-0136">Cellulose degradation</keyword>
<evidence type="ECO:0000313" key="6">
    <source>
        <dbReference type="EMBL" id="KAF9522676.1"/>
    </source>
</evidence>
<dbReference type="CDD" id="cd21175">
    <property type="entry name" value="LPMO_AA9"/>
    <property type="match status" value="1"/>
</dbReference>
<protein>
    <recommendedName>
        <fullName evidence="2">AA9 family lytic polysaccharide monooxygenase</fullName>
        <ecNumber evidence="2">1.14.99.56</ecNumber>
    </recommendedName>
    <alternativeName>
        <fullName evidence="2">Endo-beta-1,4-glucanase</fullName>
    </alternativeName>
    <alternativeName>
        <fullName evidence="2">Glycosyl hydrolase 61 family protein</fullName>
    </alternativeName>
</protein>
<keyword evidence="2" id="KW-0964">Secreted</keyword>
<dbReference type="GO" id="GO:0030245">
    <property type="term" value="P:cellulose catabolic process"/>
    <property type="evidence" value="ECO:0007669"/>
    <property type="project" value="UniProtKB-UniRule"/>
</dbReference>
<dbReference type="InterPro" id="IPR005103">
    <property type="entry name" value="AA9_LPMO"/>
</dbReference>
<keyword evidence="2" id="KW-0624">Polysaccharide degradation</keyword>
<dbReference type="InterPro" id="IPR049892">
    <property type="entry name" value="AA9"/>
</dbReference>